<proteinExistence type="predicted"/>
<comment type="caution">
    <text evidence="1">The sequence shown here is derived from an EMBL/GenBank/DDBJ whole genome shotgun (WGS) entry which is preliminary data.</text>
</comment>
<protein>
    <submittedName>
        <fullName evidence="1">Glycosyltransferase family 2 protein</fullName>
    </submittedName>
</protein>
<evidence type="ECO:0000313" key="1">
    <source>
        <dbReference type="EMBL" id="TGY95789.1"/>
    </source>
</evidence>
<dbReference type="EMBL" id="SRYA01000024">
    <property type="protein sequence ID" value="TGY95789.1"/>
    <property type="molecule type" value="Genomic_DNA"/>
</dbReference>
<sequence length="819" mass="94964">MIEKFNVVRVRFHIEDKQILVIQGWKHDMKPEDELEVTLDGEKLPWVMETYDGMEVRQRYMIYDLGIEEEYYLYVTLPEDFDRKKELALWVITNSRVEQKKHSVYQEKAASLKKLQGEIDFFLEQVTLKKEQCYLKGWAASAIPITIKVKGGGGKEIEAKASFHERRDVSQIYRETEQMPDSGFEVALPHRGMSAVTLEITNGICTSRVKVPIVSTFFFENMLGNSYLGKGARFLQHHGWKQFCARTMQVIAQKSTPQGDYEKYRQAVAPTEEELKRQRNEQFAYAPLVSVVVPLYKTPIKYLEKLVESVQKQTYANWELCLSDGSGESSPLEKYLKKLEKQEKRVKVIRNSAPLRISENTNAALAAAKGDYVAFADHDDLLAEDALYECVKVLQERPETELIYTDEDKISINGKHYFQPHFKSDYNPDLLCSMNYFCHLVVVKKDLLERAGWLNGEFDGAQDYDFVLRCCEQTNEIYHIPRVLYHWRAHENSTSENPESKKYAFEAGKRAVQAHLDRLQIPAKVEMGEYPGLYRVHYQWKEQPLVSILIPNKDHTEDLDKCIRSVEEQSSYRNYEYIVIENNSELPETFDYYKKLEAENEKVRVVYWEKEFNFAAINNFGAEFARGEYLLLLNNDTEMIGKDCLWELLGPCMREDVGITGARLYYEDGTIQHAGVVIGFGGIAGHAFIGFDGKANGYFSRIICAQNYSAVTAACMMTKKSVFEQVGGLTEELVVAFNDIDYCMKVKKFGKLIVYNPYAELYHYESKSRGLEDSPQKQERYYKEMKYFVTRWQSFMDQGDPYYNPNLTLSKADFSLRQV</sequence>
<reference evidence="1" key="1">
    <citation type="submission" date="2019-04" db="EMBL/GenBank/DDBJ databases">
        <title>Microbes associate with the intestines of laboratory mice.</title>
        <authorList>
            <person name="Navarre W."/>
            <person name="Wong E."/>
            <person name="Huang K."/>
            <person name="Tropini C."/>
            <person name="Ng K."/>
            <person name="Yu B."/>
        </authorList>
    </citation>
    <scope>NUCLEOTIDE SEQUENCE</scope>
    <source>
        <strain evidence="1">NM01_1-7b</strain>
    </source>
</reference>
<accession>A0AC61RV19</accession>
<name>A0AC61RV19_9FIRM</name>
<organism evidence="1 2">
    <name type="scientific">Petralouisia muris</name>
    <dbReference type="NCBI Taxonomy" id="3032872"/>
    <lineage>
        <taxon>Bacteria</taxon>
        <taxon>Bacillati</taxon>
        <taxon>Bacillota</taxon>
        <taxon>Clostridia</taxon>
        <taxon>Lachnospirales</taxon>
        <taxon>Lachnospiraceae</taxon>
        <taxon>Petralouisia</taxon>
    </lineage>
</organism>
<gene>
    <name evidence="1" type="ORF">E5329_13165</name>
</gene>
<evidence type="ECO:0000313" key="2">
    <source>
        <dbReference type="Proteomes" id="UP000304953"/>
    </source>
</evidence>
<keyword evidence="2" id="KW-1185">Reference proteome</keyword>
<dbReference type="Proteomes" id="UP000304953">
    <property type="component" value="Unassembled WGS sequence"/>
</dbReference>